<dbReference type="RefSeq" id="WP_083797756.1">
    <property type="nucleotide sequence ID" value="NZ_CP046793.1"/>
</dbReference>
<organism evidence="1 2">
    <name type="scientific">Vibrio metschnikovii</name>
    <dbReference type="NCBI Taxonomy" id="28172"/>
    <lineage>
        <taxon>Bacteria</taxon>
        <taxon>Pseudomonadati</taxon>
        <taxon>Pseudomonadota</taxon>
        <taxon>Gammaproteobacteria</taxon>
        <taxon>Vibrionales</taxon>
        <taxon>Vibrionaceae</taxon>
        <taxon>Vibrio</taxon>
    </lineage>
</organism>
<sequence length="61" mass="7127">MFTVIGVCDWCKLSNQLTKHEYIDGKAHYSCPNCHDLARMDVRLFNLDELASRERQMHQAS</sequence>
<accession>A0A9X0R5Y4</accession>
<dbReference type="AlphaFoldDB" id="A0A9X0R5Y4"/>
<evidence type="ECO:0000313" key="2">
    <source>
        <dbReference type="Proteomes" id="UP000615796"/>
    </source>
</evidence>
<dbReference type="Proteomes" id="UP000615796">
    <property type="component" value="Unassembled WGS sequence"/>
</dbReference>
<comment type="caution">
    <text evidence="1">The sequence shown here is derived from an EMBL/GenBank/DDBJ whole genome shotgun (WGS) entry which is preliminary data.</text>
</comment>
<name>A0A9X0R5Y4_VIBME</name>
<reference evidence="1" key="1">
    <citation type="submission" date="2020-08" db="EMBL/GenBank/DDBJ databases">
        <title>Genome Sequencing and Pan-Genome Analysis of Migratory bird Vibrio Strains, Inner Mongolia.</title>
        <authorList>
            <person name="Zheng L."/>
        </authorList>
    </citation>
    <scope>NUCLEOTIDE SEQUENCE</scope>
    <source>
        <strain evidence="1">M13F</strain>
    </source>
</reference>
<dbReference type="GeneID" id="79887581"/>
<protein>
    <submittedName>
        <fullName evidence="1">Uncharacterized protein</fullName>
    </submittedName>
</protein>
<proteinExistence type="predicted"/>
<keyword evidence="2" id="KW-1185">Reference proteome</keyword>
<evidence type="ECO:0000313" key="1">
    <source>
        <dbReference type="EMBL" id="MBC5850047.1"/>
    </source>
</evidence>
<gene>
    <name evidence="1" type="ORF">H8Q88_03610</name>
</gene>
<dbReference type="OrthoDB" id="5917768at2"/>
<dbReference type="EMBL" id="JACRUP010000001">
    <property type="protein sequence ID" value="MBC5850047.1"/>
    <property type="molecule type" value="Genomic_DNA"/>
</dbReference>